<dbReference type="InterPro" id="IPR035965">
    <property type="entry name" value="PAS-like_dom_sf"/>
</dbReference>
<organism evidence="4 5">
    <name type="scientific">Pseudoalteromonas rhizosphaerae</name>
    <dbReference type="NCBI Taxonomy" id="2518973"/>
    <lineage>
        <taxon>Bacteria</taxon>
        <taxon>Pseudomonadati</taxon>
        <taxon>Pseudomonadota</taxon>
        <taxon>Gammaproteobacteria</taxon>
        <taxon>Alteromonadales</taxon>
        <taxon>Pseudoalteromonadaceae</taxon>
        <taxon>Pseudoalteromonas</taxon>
    </lineage>
</organism>
<proteinExistence type="predicted"/>
<dbReference type="EMBL" id="JBJDOT010000022">
    <property type="protein sequence ID" value="MFK3865252.1"/>
    <property type="molecule type" value="Genomic_DNA"/>
</dbReference>
<gene>
    <name evidence="4" type="ORF">ACI2JU_15450</name>
</gene>
<evidence type="ECO:0000313" key="4">
    <source>
        <dbReference type="EMBL" id="MFK3865252.1"/>
    </source>
</evidence>
<protein>
    <recommendedName>
        <fullName evidence="1">diguanylate cyclase</fullName>
        <ecNumber evidence="1">2.7.7.65</ecNumber>
    </recommendedName>
</protein>
<evidence type="ECO:0000256" key="1">
    <source>
        <dbReference type="ARBA" id="ARBA00012528"/>
    </source>
</evidence>
<keyword evidence="4" id="KW-0808">Transferase</keyword>
<evidence type="ECO:0000259" key="3">
    <source>
        <dbReference type="PROSITE" id="PS50887"/>
    </source>
</evidence>
<evidence type="ECO:0000256" key="2">
    <source>
        <dbReference type="ARBA" id="ARBA00034247"/>
    </source>
</evidence>
<dbReference type="NCBIfam" id="TIGR00229">
    <property type="entry name" value="sensory_box"/>
    <property type="match status" value="1"/>
</dbReference>
<dbReference type="InterPro" id="IPR000160">
    <property type="entry name" value="GGDEF_dom"/>
</dbReference>
<dbReference type="GO" id="GO:0052621">
    <property type="term" value="F:diguanylate cyclase activity"/>
    <property type="evidence" value="ECO:0007669"/>
    <property type="project" value="UniProtKB-EC"/>
</dbReference>
<dbReference type="RefSeq" id="WP_149982077.1">
    <property type="nucleotide sequence ID" value="NZ_CABVLM010000008.1"/>
</dbReference>
<dbReference type="NCBIfam" id="TIGR00254">
    <property type="entry name" value="GGDEF"/>
    <property type="match status" value="1"/>
</dbReference>
<name>A0ABW8KZP2_9GAMM</name>
<dbReference type="SMART" id="SM00267">
    <property type="entry name" value="GGDEF"/>
    <property type="match status" value="1"/>
</dbReference>
<dbReference type="EC" id="2.7.7.65" evidence="1"/>
<dbReference type="InterPro" id="IPR000014">
    <property type="entry name" value="PAS"/>
</dbReference>
<dbReference type="PANTHER" id="PTHR45138">
    <property type="entry name" value="REGULATORY COMPONENTS OF SENSORY TRANSDUCTION SYSTEM"/>
    <property type="match status" value="1"/>
</dbReference>
<dbReference type="Proteomes" id="UP001620262">
    <property type="component" value="Unassembled WGS sequence"/>
</dbReference>
<dbReference type="Pfam" id="PF00990">
    <property type="entry name" value="GGDEF"/>
    <property type="match status" value="1"/>
</dbReference>
<sequence length="314" mass="35812">MFETKEFLKLILDTVSEHIVVINESGDIQYINQSWRAFGNQNNGSCNLDWYSQNYLRVCELAAKDDEYAYTALKGIKSVITKQQDEFYLEYPCNSDTEPRWFMMRVVPLQIKEQRFIVISHLNITERILAEQQVHKLARIDGLTQIANRRCLDDFLLEEWNRCQRLSLPLSFAMIDLDHFKMLNDSAGHLVGDECLQQVAKLLNSFSRRTSDLCARFGGEEFALVLGNIKFDEATVLLKRFKSELAHLKISNNGANAKNILTVSIGLVTLIPTANSSPTKLIEKADSLLYEVKYSGRDGMLAVDESCTSDNQVH</sequence>
<evidence type="ECO:0000313" key="5">
    <source>
        <dbReference type="Proteomes" id="UP001620262"/>
    </source>
</evidence>
<feature type="domain" description="GGDEF" evidence="3">
    <location>
        <begin position="168"/>
        <end position="305"/>
    </location>
</feature>
<accession>A0ABW8KZP2</accession>
<dbReference type="SUPFAM" id="SSF55785">
    <property type="entry name" value="PYP-like sensor domain (PAS domain)"/>
    <property type="match status" value="1"/>
</dbReference>
<dbReference type="PANTHER" id="PTHR45138:SF9">
    <property type="entry name" value="DIGUANYLATE CYCLASE DGCM-RELATED"/>
    <property type="match status" value="1"/>
</dbReference>
<keyword evidence="4" id="KW-0548">Nucleotidyltransferase</keyword>
<comment type="caution">
    <text evidence="4">The sequence shown here is derived from an EMBL/GenBank/DDBJ whole genome shotgun (WGS) entry which is preliminary data.</text>
</comment>
<dbReference type="Gene3D" id="3.30.450.20">
    <property type="entry name" value="PAS domain"/>
    <property type="match status" value="1"/>
</dbReference>
<dbReference type="SUPFAM" id="SSF55073">
    <property type="entry name" value="Nucleotide cyclase"/>
    <property type="match status" value="1"/>
</dbReference>
<dbReference type="PROSITE" id="PS50887">
    <property type="entry name" value="GGDEF"/>
    <property type="match status" value="1"/>
</dbReference>
<comment type="catalytic activity">
    <reaction evidence="2">
        <text>2 GTP = 3',3'-c-di-GMP + 2 diphosphate</text>
        <dbReference type="Rhea" id="RHEA:24898"/>
        <dbReference type="ChEBI" id="CHEBI:33019"/>
        <dbReference type="ChEBI" id="CHEBI:37565"/>
        <dbReference type="ChEBI" id="CHEBI:58805"/>
        <dbReference type="EC" id="2.7.7.65"/>
    </reaction>
</comment>
<dbReference type="Gene3D" id="3.30.70.270">
    <property type="match status" value="1"/>
</dbReference>
<reference evidence="4 5" key="1">
    <citation type="submission" date="2024-11" db="EMBL/GenBank/DDBJ databases">
        <title>The Natural Products Discovery Center: Release of the First 8490 Sequenced Strains for Exploring Actinobacteria Biosynthetic Diversity.</title>
        <authorList>
            <person name="Kalkreuter E."/>
            <person name="Kautsar S.A."/>
            <person name="Yang D."/>
            <person name="Bader C.D."/>
            <person name="Teijaro C.N."/>
            <person name="Fluegel L."/>
            <person name="Davis C.M."/>
            <person name="Simpson J.R."/>
            <person name="Lauterbach L."/>
            <person name="Steele A.D."/>
            <person name="Gui C."/>
            <person name="Meng S."/>
            <person name="Li G."/>
            <person name="Viehrig K."/>
            <person name="Ye F."/>
            <person name="Su P."/>
            <person name="Kiefer A.F."/>
            <person name="Nichols A."/>
            <person name="Cepeda A.J."/>
            <person name="Yan W."/>
            <person name="Fan B."/>
            <person name="Jiang Y."/>
            <person name="Adhikari A."/>
            <person name="Zheng C.-J."/>
            <person name="Schuster L."/>
            <person name="Cowan T.M."/>
            <person name="Smanski M.J."/>
            <person name="Chevrette M.G."/>
            <person name="De Carvalho L.P.S."/>
            <person name="Shen B."/>
        </authorList>
    </citation>
    <scope>NUCLEOTIDE SEQUENCE [LARGE SCALE GENOMIC DNA]</scope>
    <source>
        <strain evidence="4 5">NPDC078403</strain>
    </source>
</reference>
<keyword evidence="5" id="KW-1185">Reference proteome</keyword>
<dbReference type="InterPro" id="IPR043128">
    <property type="entry name" value="Rev_trsase/Diguanyl_cyclase"/>
</dbReference>
<dbReference type="InterPro" id="IPR029787">
    <property type="entry name" value="Nucleotide_cyclase"/>
</dbReference>
<dbReference type="InterPro" id="IPR050469">
    <property type="entry name" value="Diguanylate_Cyclase"/>
</dbReference>
<dbReference type="CDD" id="cd01949">
    <property type="entry name" value="GGDEF"/>
    <property type="match status" value="1"/>
</dbReference>